<evidence type="ECO:0000256" key="1">
    <source>
        <dbReference type="SAM" id="Phobius"/>
    </source>
</evidence>
<organism evidence="2">
    <name type="scientific">marine metagenome</name>
    <dbReference type="NCBI Taxonomy" id="408172"/>
    <lineage>
        <taxon>unclassified sequences</taxon>
        <taxon>metagenomes</taxon>
        <taxon>ecological metagenomes</taxon>
    </lineage>
</organism>
<keyword evidence="1" id="KW-1133">Transmembrane helix</keyword>
<accession>A0A382N583</accession>
<keyword evidence="1" id="KW-0812">Transmembrane</keyword>
<keyword evidence="1" id="KW-0472">Membrane</keyword>
<reference evidence="2" key="1">
    <citation type="submission" date="2018-05" db="EMBL/GenBank/DDBJ databases">
        <authorList>
            <person name="Lanie J.A."/>
            <person name="Ng W.-L."/>
            <person name="Kazmierczak K.M."/>
            <person name="Andrzejewski T.M."/>
            <person name="Davidsen T.M."/>
            <person name="Wayne K.J."/>
            <person name="Tettelin H."/>
            <person name="Glass J.I."/>
            <person name="Rusch D."/>
            <person name="Podicherti R."/>
            <person name="Tsui H.-C.T."/>
            <person name="Winkler M.E."/>
        </authorList>
    </citation>
    <scope>NUCLEOTIDE SEQUENCE</scope>
</reference>
<sequence>MSDMDNIRSRLHAIELTLTDLQVAIARLETQQSQSHKTLAVIGGVAATMVAGILAKLLIA</sequence>
<dbReference type="EMBL" id="UINC01097753">
    <property type="protein sequence ID" value="SVC55728.1"/>
    <property type="molecule type" value="Genomic_DNA"/>
</dbReference>
<protein>
    <submittedName>
        <fullName evidence="2">Uncharacterized protein</fullName>
    </submittedName>
</protein>
<name>A0A382N583_9ZZZZ</name>
<feature type="transmembrane region" description="Helical" evidence="1">
    <location>
        <begin position="39"/>
        <end position="59"/>
    </location>
</feature>
<proteinExistence type="predicted"/>
<gene>
    <name evidence="2" type="ORF">METZ01_LOCUS308582</name>
</gene>
<evidence type="ECO:0000313" key="2">
    <source>
        <dbReference type="EMBL" id="SVC55728.1"/>
    </source>
</evidence>
<dbReference type="AlphaFoldDB" id="A0A382N583"/>